<dbReference type="AlphaFoldDB" id="A0ABD2Q0S6"/>
<comment type="caution">
    <text evidence="6">The sequence shown here is derived from an EMBL/GenBank/DDBJ whole genome shotgun (WGS) entry which is preliminary data.</text>
</comment>
<accession>A0ABD2Q0S6</accession>
<organism evidence="6 7">
    <name type="scientific">Cichlidogyrus casuarinus</name>
    <dbReference type="NCBI Taxonomy" id="1844966"/>
    <lineage>
        <taxon>Eukaryota</taxon>
        <taxon>Metazoa</taxon>
        <taxon>Spiralia</taxon>
        <taxon>Lophotrochozoa</taxon>
        <taxon>Platyhelminthes</taxon>
        <taxon>Monogenea</taxon>
        <taxon>Monopisthocotylea</taxon>
        <taxon>Dactylogyridea</taxon>
        <taxon>Ancyrocephalidae</taxon>
        <taxon>Cichlidogyrus</taxon>
    </lineage>
</organism>
<gene>
    <name evidence="6" type="ORF">Ciccas_008326</name>
</gene>
<evidence type="ECO:0000256" key="2">
    <source>
        <dbReference type="ARBA" id="ARBA00022490"/>
    </source>
</evidence>
<feature type="domain" description="V-SNARE coiled-coil homology" evidence="5">
    <location>
        <begin position="313"/>
        <end position="373"/>
    </location>
</feature>
<dbReference type="InterPro" id="IPR042855">
    <property type="entry name" value="V_SNARE_CC"/>
</dbReference>
<keyword evidence="2" id="KW-0963">Cytoplasm</keyword>
<comment type="subcellular location">
    <subcellularLocation>
        <location evidence="1">Cytoplasm</location>
    </subcellularLocation>
</comment>
<dbReference type="Pfam" id="PF08596">
    <property type="entry name" value="Lgl_C"/>
    <property type="match status" value="1"/>
</dbReference>
<evidence type="ECO:0000256" key="4">
    <source>
        <dbReference type="SAM" id="MobiDB-lite"/>
    </source>
</evidence>
<evidence type="ECO:0000313" key="6">
    <source>
        <dbReference type="EMBL" id="KAL3313075.1"/>
    </source>
</evidence>
<keyword evidence="3" id="KW-0175">Coiled coil</keyword>
<evidence type="ECO:0000259" key="5">
    <source>
        <dbReference type="PROSITE" id="PS50892"/>
    </source>
</evidence>
<keyword evidence="7" id="KW-1185">Reference proteome</keyword>
<dbReference type="PANTHER" id="PTHR10241:SF25">
    <property type="entry name" value="TOMOSYN, ISOFORM C"/>
    <property type="match status" value="1"/>
</dbReference>
<dbReference type="InterPro" id="IPR013905">
    <property type="entry name" value="Lgl_C_dom"/>
</dbReference>
<feature type="region of interest" description="Disordered" evidence="4">
    <location>
        <begin position="72"/>
        <end position="115"/>
    </location>
</feature>
<dbReference type="SUPFAM" id="SSF58038">
    <property type="entry name" value="SNARE fusion complex"/>
    <property type="match status" value="1"/>
</dbReference>
<proteinExistence type="predicted"/>
<reference evidence="6 7" key="1">
    <citation type="submission" date="2024-11" db="EMBL/GenBank/DDBJ databases">
        <title>Adaptive evolution of stress response genes in parasites aligns with host niche diversity.</title>
        <authorList>
            <person name="Hahn C."/>
            <person name="Resl P."/>
        </authorList>
    </citation>
    <scope>NUCLEOTIDE SEQUENCE [LARGE SCALE GENOMIC DNA]</scope>
    <source>
        <strain evidence="6">EGGRZ-B1_66</strain>
        <tissue evidence="6">Body</tissue>
    </source>
</reference>
<evidence type="ECO:0000256" key="1">
    <source>
        <dbReference type="ARBA" id="ARBA00004496"/>
    </source>
</evidence>
<dbReference type="GO" id="GO:0005737">
    <property type="term" value="C:cytoplasm"/>
    <property type="evidence" value="ECO:0007669"/>
    <property type="project" value="UniProtKB-SubCell"/>
</dbReference>
<evidence type="ECO:0000313" key="7">
    <source>
        <dbReference type="Proteomes" id="UP001626550"/>
    </source>
</evidence>
<dbReference type="EMBL" id="JBJKFK010001445">
    <property type="protein sequence ID" value="KAL3313075.1"/>
    <property type="molecule type" value="Genomic_DNA"/>
</dbReference>
<evidence type="ECO:0000256" key="3">
    <source>
        <dbReference type="PROSITE-ProRule" id="PRU00290"/>
    </source>
</evidence>
<sequence>MPTLTIWVGTKLGSVIMMTVSSPEQKNNRQVSVAASGYVYRLHGEINSISFLDAFSGEPVLAPSVKYNNDTFQSMTSPPKTPSDAKESAAAKRLGTTESKSSPRPDKSGQDSPTCSGFAELDRNLAVICSDRQIRVIALPSQNCLHKTKLAEGSAILQSKVLKFSRSADFPVSATSAYLICYLSTGHFVVYSLPSLKILMDAELPVNVVDRLPKLVTFGQGIQGSTIYSACSMQNPTEVMKISWSADFGASVKDMVADLFIPRVMPEAPKKNFFKSLFGTASQSTQLDRDELFGEESAGKSAIGTTSLVSNNKLDGLNSKGSSAVSDIGKAKMAALERGEKLAQVEERTEEMMNQAKAYSKTAAMLAAKYEKQNKKWTFSK</sequence>
<dbReference type="CDD" id="cd15873">
    <property type="entry name" value="R-SNARE_STXBP5_6"/>
    <property type="match status" value="1"/>
</dbReference>
<protein>
    <recommendedName>
        <fullName evidence="5">V-SNARE coiled-coil homology domain-containing protein</fullName>
    </recommendedName>
</protein>
<dbReference type="PANTHER" id="PTHR10241">
    <property type="entry name" value="LETHAL 2 GIANT LARVAE PROTEIN"/>
    <property type="match status" value="1"/>
</dbReference>
<dbReference type="Gene3D" id="1.20.5.110">
    <property type="match status" value="1"/>
</dbReference>
<dbReference type="PROSITE" id="PS50892">
    <property type="entry name" value="V_SNARE"/>
    <property type="match status" value="1"/>
</dbReference>
<name>A0ABD2Q0S6_9PLAT</name>
<dbReference type="Proteomes" id="UP001626550">
    <property type="component" value="Unassembled WGS sequence"/>
</dbReference>